<feature type="compositionally biased region" description="Polar residues" evidence="1">
    <location>
        <begin position="142"/>
        <end position="154"/>
    </location>
</feature>
<gene>
    <name evidence="2" type="ORF">GGX14DRAFT_634167</name>
</gene>
<feature type="compositionally biased region" description="Polar residues" evidence="1">
    <location>
        <begin position="285"/>
        <end position="303"/>
    </location>
</feature>
<dbReference type="Proteomes" id="UP001219525">
    <property type="component" value="Unassembled WGS sequence"/>
</dbReference>
<proteinExistence type="predicted"/>
<feature type="compositionally biased region" description="Low complexity" evidence="1">
    <location>
        <begin position="267"/>
        <end position="282"/>
    </location>
</feature>
<dbReference type="EMBL" id="JARJCW010000035">
    <property type="protein sequence ID" value="KAJ7207823.1"/>
    <property type="molecule type" value="Genomic_DNA"/>
</dbReference>
<evidence type="ECO:0000256" key="1">
    <source>
        <dbReference type="SAM" id="MobiDB-lite"/>
    </source>
</evidence>
<feature type="region of interest" description="Disordered" evidence="1">
    <location>
        <begin position="131"/>
        <end position="214"/>
    </location>
</feature>
<evidence type="ECO:0000313" key="2">
    <source>
        <dbReference type="EMBL" id="KAJ7207823.1"/>
    </source>
</evidence>
<reference evidence="2" key="1">
    <citation type="submission" date="2023-03" db="EMBL/GenBank/DDBJ databases">
        <title>Massive genome expansion in bonnet fungi (Mycena s.s.) driven by repeated elements and novel gene families across ecological guilds.</title>
        <authorList>
            <consortium name="Lawrence Berkeley National Laboratory"/>
            <person name="Harder C.B."/>
            <person name="Miyauchi S."/>
            <person name="Viragh M."/>
            <person name="Kuo A."/>
            <person name="Thoen E."/>
            <person name="Andreopoulos B."/>
            <person name="Lu D."/>
            <person name="Skrede I."/>
            <person name="Drula E."/>
            <person name="Henrissat B."/>
            <person name="Morin E."/>
            <person name="Kohler A."/>
            <person name="Barry K."/>
            <person name="LaButti K."/>
            <person name="Morin E."/>
            <person name="Salamov A."/>
            <person name="Lipzen A."/>
            <person name="Mereny Z."/>
            <person name="Hegedus B."/>
            <person name="Baldrian P."/>
            <person name="Stursova M."/>
            <person name="Weitz H."/>
            <person name="Taylor A."/>
            <person name="Grigoriev I.V."/>
            <person name="Nagy L.G."/>
            <person name="Martin F."/>
            <person name="Kauserud H."/>
        </authorList>
    </citation>
    <scope>NUCLEOTIDE SEQUENCE</scope>
    <source>
        <strain evidence="2">9144</strain>
    </source>
</reference>
<comment type="caution">
    <text evidence="2">The sequence shown here is derived from an EMBL/GenBank/DDBJ whole genome shotgun (WGS) entry which is preliminary data.</text>
</comment>
<sequence length="514" mass="54546">MRPLSLHTSALNDAEYNLFTENLASLLDSDADDPAAQTMTVREVRAWMRGRYPGVPATTIDQILSLFPSKESIHGGEFFAAQRLVLHVESGKDVDRALAFVQVHPPSASAVSVVPAPAPFSAPAAIVGSPPNASPAPAGTVSEFTPTRTPQRQNPFLPPTPTLTRSKTAPSSSPAPVLPPRRAPAQPAFPIPPPRHPPLPPRSSSPPKLSAPAHVTSTLMKQSLQASKAGQWLKQGQTRLEQERVLQVLRSTSSTPRPPVFLENDHASSSSSDGSRGGHAASIPPSASSMEQVALASSSSHTLRGSFDDVYGDDTPLPPPTHPDRKSAPPSISSRASLSSGSSSRVRASPERKPHPPPKPRSLKSISMSHPSSPFASPPGPTRPTRSNSLHPSPPPPAPRGGRVRPESVHALLNGIGALRLGESPFGDPDPDPVRREEREGLVPRHAANDAESSSDSDMDADGGWVGVRRFGDADADPPGLNGRPRRRQGDAALLERDSLKWPVDVEAEGWRPL</sequence>
<feature type="compositionally biased region" description="Low complexity" evidence="1">
    <location>
        <begin position="328"/>
        <end position="347"/>
    </location>
</feature>
<feature type="compositionally biased region" description="Basic and acidic residues" evidence="1">
    <location>
        <begin position="432"/>
        <end position="449"/>
    </location>
</feature>
<feature type="compositionally biased region" description="Polar residues" evidence="1">
    <location>
        <begin position="366"/>
        <end position="375"/>
    </location>
</feature>
<accession>A0AAD6VBV3</accession>
<feature type="region of interest" description="Disordered" evidence="1">
    <location>
        <begin position="249"/>
        <end position="499"/>
    </location>
</feature>
<feature type="compositionally biased region" description="Pro residues" evidence="1">
    <location>
        <begin position="176"/>
        <end position="204"/>
    </location>
</feature>
<organism evidence="2 3">
    <name type="scientific">Mycena pura</name>
    <dbReference type="NCBI Taxonomy" id="153505"/>
    <lineage>
        <taxon>Eukaryota</taxon>
        <taxon>Fungi</taxon>
        <taxon>Dikarya</taxon>
        <taxon>Basidiomycota</taxon>
        <taxon>Agaricomycotina</taxon>
        <taxon>Agaricomycetes</taxon>
        <taxon>Agaricomycetidae</taxon>
        <taxon>Agaricales</taxon>
        <taxon>Marasmiineae</taxon>
        <taxon>Mycenaceae</taxon>
        <taxon>Mycena</taxon>
    </lineage>
</organism>
<feature type="compositionally biased region" description="Basic and acidic residues" evidence="1">
    <location>
        <begin position="488"/>
        <end position="499"/>
    </location>
</feature>
<dbReference type="AlphaFoldDB" id="A0AAD6VBV3"/>
<protein>
    <submittedName>
        <fullName evidence="2">Uncharacterized protein</fullName>
    </submittedName>
</protein>
<keyword evidence="3" id="KW-1185">Reference proteome</keyword>
<evidence type="ECO:0000313" key="3">
    <source>
        <dbReference type="Proteomes" id="UP001219525"/>
    </source>
</evidence>
<name>A0AAD6VBV3_9AGAR</name>